<sequence>MPRCHKMSMFHSTFEHSMFCFSSQKLMALSEFPNYSTVRYLFYLHNLFSWGFL</sequence>
<protein>
    <submittedName>
        <fullName evidence="1">Uncharacterized protein</fullName>
    </submittedName>
</protein>
<dbReference type="EMBL" id="GGEC01017324">
    <property type="protein sequence ID" value="MBW97807.1"/>
    <property type="molecule type" value="Transcribed_RNA"/>
</dbReference>
<proteinExistence type="predicted"/>
<evidence type="ECO:0000313" key="1">
    <source>
        <dbReference type="EMBL" id="MBW97807.1"/>
    </source>
</evidence>
<dbReference type="AlphaFoldDB" id="A0A2P2JWF7"/>
<reference evidence="1" key="1">
    <citation type="submission" date="2018-02" db="EMBL/GenBank/DDBJ databases">
        <title>Rhizophora mucronata_Transcriptome.</title>
        <authorList>
            <person name="Meera S.P."/>
            <person name="Sreeshan A."/>
            <person name="Augustine A."/>
        </authorList>
    </citation>
    <scope>NUCLEOTIDE SEQUENCE</scope>
    <source>
        <tissue evidence="1">Leaf</tissue>
    </source>
</reference>
<accession>A0A2P2JWF7</accession>
<name>A0A2P2JWF7_RHIMU</name>
<organism evidence="1">
    <name type="scientific">Rhizophora mucronata</name>
    <name type="common">Asiatic mangrove</name>
    <dbReference type="NCBI Taxonomy" id="61149"/>
    <lineage>
        <taxon>Eukaryota</taxon>
        <taxon>Viridiplantae</taxon>
        <taxon>Streptophyta</taxon>
        <taxon>Embryophyta</taxon>
        <taxon>Tracheophyta</taxon>
        <taxon>Spermatophyta</taxon>
        <taxon>Magnoliopsida</taxon>
        <taxon>eudicotyledons</taxon>
        <taxon>Gunneridae</taxon>
        <taxon>Pentapetalae</taxon>
        <taxon>rosids</taxon>
        <taxon>fabids</taxon>
        <taxon>Malpighiales</taxon>
        <taxon>Rhizophoraceae</taxon>
        <taxon>Rhizophora</taxon>
    </lineage>
</organism>